<feature type="compositionally biased region" description="Low complexity" evidence="1">
    <location>
        <begin position="295"/>
        <end position="305"/>
    </location>
</feature>
<feature type="compositionally biased region" description="Polar residues" evidence="1">
    <location>
        <begin position="85"/>
        <end position="113"/>
    </location>
</feature>
<protein>
    <submittedName>
        <fullName evidence="2">Uncharacterized protein</fullName>
    </submittedName>
</protein>
<feature type="compositionally biased region" description="Low complexity" evidence="1">
    <location>
        <begin position="153"/>
        <end position="163"/>
    </location>
</feature>
<evidence type="ECO:0000313" key="3">
    <source>
        <dbReference type="Proteomes" id="UP001381693"/>
    </source>
</evidence>
<feature type="region of interest" description="Disordered" evidence="1">
    <location>
        <begin position="17"/>
        <end position="41"/>
    </location>
</feature>
<feature type="compositionally biased region" description="Low complexity" evidence="1">
    <location>
        <begin position="346"/>
        <end position="359"/>
    </location>
</feature>
<feature type="compositionally biased region" description="Low complexity" evidence="1">
    <location>
        <begin position="437"/>
        <end position="447"/>
    </location>
</feature>
<comment type="caution">
    <text evidence="2">The sequence shown here is derived from an EMBL/GenBank/DDBJ whole genome shotgun (WGS) entry which is preliminary data.</text>
</comment>
<accession>A0AAN9A622</accession>
<dbReference type="Proteomes" id="UP001381693">
    <property type="component" value="Unassembled WGS sequence"/>
</dbReference>
<gene>
    <name evidence="2" type="ORF">SK128_007362</name>
</gene>
<evidence type="ECO:0000256" key="1">
    <source>
        <dbReference type="SAM" id="MobiDB-lite"/>
    </source>
</evidence>
<name>A0AAN9A622_HALRR</name>
<feature type="compositionally biased region" description="Polar residues" evidence="1">
    <location>
        <begin position="412"/>
        <end position="423"/>
    </location>
</feature>
<proteinExistence type="predicted"/>
<feature type="compositionally biased region" description="Polar residues" evidence="1">
    <location>
        <begin position="24"/>
        <end position="33"/>
    </location>
</feature>
<feature type="region of interest" description="Disordered" evidence="1">
    <location>
        <begin position="1126"/>
        <end position="1146"/>
    </location>
</feature>
<feature type="compositionally biased region" description="Polar residues" evidence="1">
    <location>
        <begin position="270"/>
        <end position="281"/>
    </location>
</feature>
<feature type="compositionally biased region" description="Polar residues" evidence="1">
    <location>
        <begin position="227"/>
        <end position="255"/>
    </location>
</feature>
<feature type="region of interest" description="Disordered" evidence="1">
    <location>
        <begin position="336"/>
        <end position="455"/>
    </location>
</feature>
<organism evidence="2 3">
    <name type="scientific">Halocaridina rubra</name>
    <name type="common">Hawaiian red shrimp</name>
    <dbReference type="NCBI Taxonomy" id="373956"/>
    <lineage>
        <taxon>Eukaryota</taxon>
        <taxon>Metazoa</taxon>
        <taxon>Ecdysozoa</taxon>
        <taxon>Arthropoda</taxon>
        <taxon>Crustacea</taxon>
        <taxon>Multicrustacea</taxon>
        <taxon>Malacostraca</taxon>
        <taxon>Eumalacostraca</taxon>
        <taxon>Eucarida</taxon>
        <taxon>Decapoda</taxon>
        <taxon>Pleocyemata</taxon>
        <taxon>Caridea</taxon>
        <taxon>Atyoidea</taxon>
        <taxon>Atyidae</taxon>
        <taxon>Halocaridina</taxon>
    </lineage>
</organism>
<feature type="compositionally biased region" description="Low complexity" evidence="1">
    <location>
        <begin position="204"/>
        <end position="217"/>
    </location>
</feature>
<feature type="compositionally biased region" description="Polar residues" evidence="1">
    <location>
        <begin position="369"/>
        <end position="397"/>
    </location>
</feature>
<reference evidence="2 3" key="1">
    <citation type="submission" date="2023-11" db="EMBL/GenBank/DDBJ databases">
        <title>Halocaridina rubra genome assembly.</title>
        <authorList>
            <person name="Smith C."/>
        </authorList>
    </citation>
    <scope>NUCLEOTIDE SEQUENCE [LARGE SCALE GENOMIC DNA]</scope>
    <source>
        <strain evidence="2">EP-1</strain>
        <tissue evidence="2">Whole</tissue>
    </source>
</reference>
<evidence type="ECO:0000313" key="2">
    <source>
        <dbReference type="EMBL" id="KAK7076148.1"/>
    </source>
</evidence>
<dbReference type="EMBL" id="JAXCGZ010009820">
    <property type="protein sequence ID" value="KAK7076148.1"/>
    <property type="molecule type" value="Genomic_DNA"/>
</dbReference>
<feature type="region of interest" description="Disordered" evidence="1">
    <location>
        <begin position="194"/>
        <end position="324"/>
    </location>
</feature>
<keyword evidence="3" id="KW-1185">Reference proteome</keyword>
<feature type="region of interest" description="Disordered" evidence="1">
    <location>
        <begin position="72"/>
        <end position="182"/>
    </location>
</feature>
<sequence>MQCKTAHDVYSLPRFGTNKHLDLQQPNRTQNVPQGPILSPPQSFDQVQTAQKYGKTLISHLFQQLSYQQHSSHYSGRPYPYPKLFSQQYNNPHPGQHPVNHSQFPSQSLTSNPRLPPLFNCNIPPPSNIQSNRMNSNVPPNCLPCKDLPLPNSSRDSSQQRSSMWPNQQTLHCKRNKVQQHTNVNKADMRYKVMQPPPSRIFPHQQLSYQQHSSHYSGRPYPYPKLFSQQYNNPHPGQHPVNHSQFPSQSLTSNPRLPPLFNCNIPPPSNIQSNRMNSNVPPNCLPCKDLPLPNSSRDSSQQRSSMWPNQQTLHCKRNKVQQHTNVNKADMRYKVMQPPPSRIFPHQQLSYQQHSSHYSGRPYPYPKLFSQQYNNPHPGQHPVNHSQFPSQSLTSNPRLPPLFNCNIPPPSNIQSNRMNSNVPPNCLPCKDLPLPNSSRDSSQQRSSMWPNQQTLHCKRNKVQDEYSSVALQQNHTNIGAKITQTSLSVNTPQDINGQKSSSFPGVDSNSGRQNVLNEMGMAASVYVRELQNELRPKRSTGYLLPKEKSQSCKEFSESCPNTFSSKNSSKRDRVFPAVNSSWREENRSKRFCEDCPPPTVMPGSSAKIMASPLPFTLTPPLTPPDVINLKLVDSSSDAVTKEHCKTHEKLETFDTLSYGEPVLSKPSEKSGSVKLFTSHSAKSFKISPSGLRIQEILKQENDLSFSDHESATAKPLVQNDSNKPCTELSNVSVASSQSHTEEDSVDNSIPPISLLEDYCSLKFTTVNNAELSFSNKGQATAKSLLQYNSDKSCTEPNDINVASSQSHNELDTADNSLSSMSLEKPCPLGFNTVNDAKSPKKSGLVLPTKNVIPSELRGSCIDCELITPKPPVTVVDTSSQSHNELDTADNSLSSMSLEKPCPLEFTIVNDAKSPKKSGLALPTKNFIPPEMKTSCIDCELITSKPPVTVVNTSSQSHNELGTADNSLSSMSLEKPFPLEYTTVNDAKSPKISGLALPTKNVILSEMKTSCIDCELITPKPPVTVVNTSSQSHNELDTADNSLSSLSLEKPCPLEFTTVNDAKSPKKSSLTLPTKNVITSSSCIDCELITPKPLVTVVDESSKDDAQVMLVLDGNFAPCLSDGAPLHKNKEVDSSSKNPSVSRDTVQGVSDFTMASTGEMNKNLETDVNWDVEILYTSSNAQETSVITAYTSSLDKSSQPKYNANMKTKTISAHNTLIKNCKQLQETQTCENTSKLLLPTSQPCVIPEPLTQIPFFEGWNAKVNVPNLNVYCYLCKTDVKGNDVTRHLLFTNLKCTNCSSVLSSCRDLEGMTREKWTCSKPKLQFHNYCEWKTSPVDFLLYRMWKDYRKKRLINDKPIIIFPKYIRSLSCLKNVVPWSTAYEKCKKFAEVLINNKCGVVEGNGESSQCRSDLDESLPLSKEKMPVNKSLKNAVTDRVSGNVGKLGKNISRKSERFMDIMINAVERITHTPKDLKKSASSVSHEEKSCWAMSTDLQICRTESFGKTNPLNTDKEPSAPPVTLDALTSTSLQANIRSSDKDVAILACNQNDLNKEREIHNYNSQILCLEEGSTAFDQDILVNGEEEMIMDSTNQNWVSGSPSLYNLLDKVAEYVVVDNTNTYHDKETSNGETNFATHTLIDLSESIESDIVNEISVDELEEENVLDRYSEERKKLTSSDNAENDEYTLNISIGSTKEKIPEECPMCYERLCPLLFKVHIPTLTPSIQCPGCDLLIRNVTKELYIVIMKFGFTDWLYD</sequence>
<feature type="compositionally biased region" description="Polar residues" evidence="1">
    <location>
        <begin position="1134"/>
        <end position="1146"/>
    </location>
</feature>
<feature type="compositionally biased region" description="Polar residues" evidence="1">
    <location>
        <begin position="128"/>
        <end position="139"/>
    </location>
</feature>